<evidence type="ECO:0000313" key="1">
    <source>
        <dbReference type="EMBL" id="PTH79139.1"/>
    </source>
</evidence>
<protein>
    <submittedName>
        <fullName evidence="1">Uncharacterized protein</fullName>
    </submittedName>
</protein>
<dbReference type="EMBL" id="PZKL01000045">
    <property type="protein sequence ID" value="PTH79139.1"/>
    <property type="molecule type" value="Genomic_DNA"/>
</dbReference>
<organism evidence="1 2">
    <name type="scientific">Aeromonas veronii</name>
    <dbReference type="NCBI Taxonomy" id="654"/>
    <lineage>
        <taxon>Bacteria</taxon>
        <taxon>Pseudomonadati</taxon>
        <taxon>Pseudomonadota</taxon>
        <taxon>Gammaproteobacteria</taxon>
        <taxon>Aeromonadales</taxon>
        <taxon>Aeromonadaceae</taxon>
        <taxon>Aeromonas</taxon>
    </lineage>
</organism>
<dbReference type="Proteomes" id="UP000241986">
    <property type="component" value="Unassembled WGS sequence"/>
</dbReference>
<proteinExistence type="predicted"/>
<sequence>MKAISLMINVLSGCQVNKSLFDSMMSLVVGVMNHTDEVGLSVRSYRVKFNPVSPSKIEAVIFVGTDLDSMSEDLICADVESAIERFIGKNALSNQDVISINERSVRLRAA</sequence>
<dbReference type="AlphaFoldDB" id="A0A2T4MX14"/>
<dbReference type="RefSeq" id="WP_107684766.1">
    <property type="nucleotide sequence ID" value="NZ_PZKL01000045.1"/>
</dbReference>
<evidence type="ECO:0000313" key="2">
    <source>
        <dbReference type="Proteomes" id="UP000241986"/>
    </source>
</evidence>
<accession>A0A2T4MX14</accession>
<comment type="caution">
    <text evidence="1">The sequence shown here is derived from an EMBL/GenBank/DDBJ whole genome shotgun (WGS) entry which is preliminary data.</text>
</comment>
<reference evidence="1 2" key="1">
    <citation type="submission" date="2018-03" db="EMBL/GenBank/DDBJ databases">
        <title>Aeromonas veronii whole genome sequencing and analysis.</title>
        <authorList>
            <person name="Xie H."/>
            <person name="Liu T."/>
            <person name="Wang K."/>
        </authorList>
    </citation>
    <scope>NUCLEOTIDE SEQUENCE [LARGE SCALE GENOMIC DNA]</scope>
    <source>
        <strain evidence="1 2">XH.VA.1</strain>
    </source>
</reference>
<gene>
    <name evidence="1" type="ORF">DAA48_22165</name>
</gene>
<name>A0A2T4MX14_AERVE</name>